<dbReference type="Pfam" id="PF12738">
    <property type="entry name" value="PTCB-BRCT"/>
    <property type="match status" value="1"/>
</dbReference>
<dbReference type="InterPro" id="IPR039189">
    <property type="entry name" value="Fcp1"/>
</dbReference>
<dbReference type="PROSITE" id="PS50969">
    <property type="entry name" value="FCP1"/>
    <property type="match status" value="1"/>
</dbReference>
<evidence type="ECO:0000313" key="11">
    <source>
        <dbReference type="Proteomes" id="UP001485043"/>
    </source>
</evidence>
<dbReference type="AlphaFoldDB" id="A0AAW1T300"/>
<evidence type="ECO:0000256" key="5">
    <source>
        <dbReference type="ARBA" id="ARBA00047761"/>
    </source>
</evidence>
<dbReference type="InterPro" id="IPR001357">
    <property type="entry name" value="BRCT_dom"/>
</dbReference>
<dbReference type="InterPro" id="IPR036412">
    <property type="entry name" value="HAD-like_sf"/>
</dbReference>
<reference evidence="10 11" key="1">
    <citation type="journal article" date="2024" name="Nat. Commun.">
        <title>Phylogenomics reveals the evolutionary origins of lichenization in chlorophyte algae.</title>
        <authorList>
            <person name="Puginier C."/>
            <person name="Libourel C."/>
            <person name="Otte J."/>
            <person name="Skaloud P."/>
            <person name="Haon M."/>
            <person name="Grisel S."/>
            <person name="Petersen M."/>
            <person name="Berrin J.G."/>
            <person name="Delaux P.M."/>
            <person name="Dal Grande F."/>
            <person name="Keller J."/>
        </authorList>
    </citation>
    <scope>NUCLEOTIDE SEQUENCE [LARGE SCALE GENOMIC DNA]</scope>
    <source>
        <strain evidence="10 11">SAG 2523</strain>
    </source>
</reference>
<dbReference type="SMART" id="SM00292">
    <property type="entry name" value="BRCT"/>
    <property type="match status" value="1"/>
</dbReference>
<feature type="compositionally biased region" description="Low complexity" evidence="7">
    <location>
        <begin position="19"/>
        <end position="36"/>
    </location>
</feature>
<proteinExistence type="predicted"/>
<dbReference type="InterPro" id="IPR036420">
    <property type="entry name" value="BRCT_dom_sf"/>
</dbReference>
<evidence type="ECO:0000259" key="9">
    <source>
        <dbReference type="PROSITE" id="PS50969"/>
    </source>
</evidence>
<feature type="compositionally biased region" description="Pro residues" evidence="7">
    <location>
        <begin position="1"/>
        <end position="18"/>
    </location>
</feature>
<sequence length="746" mass="81412">MDPLLPIPKRPAALPPAPAINLSNGTPTPSSTTSGLIRVAHQEQNGVTHTEVKAAAPARPPIGSTFYLSPDSRQSRKKRSWDEELTTTPAAPHASGMTPEPKARRIGAGPNHSAAPTRPLAAPKPQPSAHVPSDGKNARALAAKADEQRLSQDVKAAIAGVQQATKDVSMPDAMRSLDRVCNSLQLALRKLYNLFKALKQRDGIKGANDCRQLAQQSGKVLAGLRTLHILSTTGVGRTQDMTAAFDVMRVAIQDRAFVFTAAQSKELEGWVSRSKIFGELLGGPRQPKKPQHQAKKQAANPKQPSDMSYEDEALSNMAEDMDIGGQAGASGLQSGTLAAIHQGFAADDRGVQDGRGSESPLFELPGEDSPDSGDLTGSAGGPTRPLSAQGRPHPPPQDLRLLGDPVDVLLQKRKLCLVLDLDHTLVNSTKFNEVEPRLAERLQEQLTSEAAAGLEASQRGLHAMDRIGMWTKLRPGVREFLAAAAQSFELWIHTNGNRSYAMAICELLDPMKELFGQRVIAQVSNAVTSDEKAQANAAKRLLEGLEGRDGITIIVDDTSSVWSEHAENLLAVERYVYFPSSRRQFGMKTKSLLEINRDECSQNGMLMVALKVLLRVHGHLFEAMHKPQTEPNGLANWDARHILQDQRKQVLAGVRILFSRVIPLEQKPESHALWRLALAFGALCFTHMDAGITHVITNTVGTEKVYWAQQNGKHVITPAWLECSCTLWRRFKEDQFRVQPTGSQQK</sequence>
<comment type="catalytic activity">
    <reaction evidence="5">
        <text>O-phospho-L-seryl-[protein] + H2O = L-seryl-[protein] + phosphate</text>
        <dbReference type="Rhea" id="RHEA:20629"/>
        <dbReference type="Rhea" id="RHEA-COMP:9863"/>
        <dbReference type="Rhea" id="RHEA-COMP:11604"/>
        <dbReference type="ChEBI" id="CHEBI:15377"/>
        <dbReference type="ChEBI" id="CHEBI:29999"/>
        <dbReference type="ChEBI" id="CHEBI:43474"/>
        <dbReference type="ChEBI" id="CHEBI:83421"/>
        <dbReference type="EC" id="3.1.3.16"/>
    </reaction>
</comment>
<dbReference type="PANTHER" id="PTHR23081">
    <property type="entry name" value="RNA POLYMERASE II CTD PHOSPHATASE"/>
    <property type="match status" value="1"/>
</dbReference>
<dbReference type="CDD" id="cd07521">
    <property type="entry name" value="HAD_FCP1-like"/>
    <property type="match status" value="1"/>
</dbReference>
<dbReference type="SUPFAM" id="SSF56784">
    <property type="entry name" value="HAD-like"/>
    <property type="match status" value="1"/>
</dbReference>
<comment type="caution">
    <text evidence="10">The sequence shown here is derived from an EMBL/GenBank/DDBJ whole genome shotgun (WGS) entry which is preliminary data.</text>
</comment>
<dbReference type="Proteomes" id="UP001485043">
    <property type="component" value="Unassembled WGS sequence"/>
</dbReference>
<feature type="region of interest" description="Disordered" evidence="7">
    <location>
        <begin position="348"/>
        <end position="400"/>
    </location>
</feature>
<protein>
    <recommendedName>
        <fullName evidence="2">protein-serine/threonine phosphatase</fullName>
        <ecNumber evidence="2">3.1.3.16</ecNumber>
    </recommendedName>
</protein>
<dbReference type="SMART" id="SM00577">
    <property type="entry name" value="CPDc"/>
    <property type="match status" value="1"/>
</dbReference>
<evidence type="ECO:0000313" key="10">
    <source>
        <dbReference type="EMBL" id="KAK9863124.1"/>
    </source>
</evidence>
<dbReference type="SUPFAM" id="SSF52113">
    <property type="entry name" value="BRCT domain"/>
    <property type="match status" value="1"/>
</dbReference>
<keyword evidence="4" id="KW-0539">Nucleus</keyword>
<evidence type="ECO:0000256" key="4">
    <source>
        <dbReference type="ARBA" id="ARBA00023242"/>
    </source>
</evidence>
<evidence type="ECO:0000259" key="8">
    <source>
        <dbReference type="PROSITE" id="PS50172"/>
    </source>
</evidence>
<dbReference type="Gene3D" id="3.40.50.1000">
    <property type="entry name" value="HAD superfamily/HAD-like"/>
    <property type="match status" value="1"/>
</dbReference>
<comment type="subcellular location">
    <subcellularLocation>
        <location evidence="1">Nucleus</location>
    </subcellularLocation>
</comment>
<evidence type="ECO:0000256" key="3">
    <source>
        <dbReference type="ARBA" id="ARBA00022801"/>
    </source>
</evidence>
<comment type="catalytic activity">
    <reaction evidence="6">
        <text>O-phospho-L-threonyl-[protein] + H2O = L-threonyl-[protein] + phosphate</text>
        <dbReference type="Rhea" id="RHEA:47004"/>
        <dbReference type="Rhea" id="RHEA-COMP:11060"/>
        <dbReference type="Rhea" id="RHEA-COMP:11605"/>
        <dbReference type="ChEBI" id="CHEBI:15377"/>
        <dbReference type="ChEBI" id="CHEBI:30013"/>
        <dbReference type="ChEBI" id="CHEBI:43474"/>
        <dbReference type="ChEBI" id="CHEBI:61977"/>
        <dbReference type="EC" id="3.1.3.16"/>
    </reaction>
</comment>
<gene>
    <name evidence="10" type="ORF">WJX84_010779</name>
</gene>
<evidence type="ECO:0000256" key="7">
    <source>
        <dbReference type="SAM" id="MobiDB-lite"/>
    </source>
</evidence>
<feature type="domain" description="BRCT" evidence="8">
    <location>
        <begin position="646"/>
        <end position="738"/>
    </location>
</feature>
<dbReference type="PROSITE" id="PS50172">
    <property type="entry name" value="BRCT"/>
    <property type="match status" value="1"/>
</dbReference>
<organism evidence="10 11">
    <name type="scientific">Apatococcus fuscideae</name>
    <dbReference type="NCBI Taxonomy" id="2026836"/>
    <lineage>
        <taxon>Eukaryota</taxon>
        <taxon>Viridiplantae</taxon>
        <taxon>Chlorophyta</taxon>
        <taxon>core chlorophytes</taxon>
        <taxon>Trebouxiophyceae</taxon>
        <taxon>Chlorellales</taxon>
        <taxon>Chlorellaceae</taxon>
        <taxon>Apatococcus</taxon>
    </lineage>
</organism>
<dbReference type="InterPro" id="IPR023214">
    <property type="entry name" value="HAD_sf"/>
</dbReference>
<name>A0AAW1T300_9CHLO</name>
<feature type="compositionally biased region" description="Basic residues" evidence="7">
    <location>
        <begin position="286"/>
        <end position="295"/>
    </location>
</feature>
<dbReference type="EC" id="3.1.3.16" evidence="2"/>
<keyword evidence="3" id="KW-0378">Hydrolase</keyword>
<feature type="domain" description="FCP1 homology" evidence="9">
    <location>
        <begin position="410"/>
        <end position="596"/>
    </location>
</feature>
<evidence type="ECO:0000256" key="2">
    <source>
        <dbReference type="ARBA" id="ARBA00013081"/>
    </source>
</evidence>
<dbReference type="GO" id="GO:0008420">
    <property type="term" value="F:RNA polymerase II CTD heptapeptide repeat phosphatase activity"/>
    <property type="evidence" value="ECO:0007669"/>
    <property type="project" value="InterPro"/>
</dbReference>
<dbReference type="Pfam" id="PF03031">
    <property type="entry name" value="NIF"/>
    <property type="match status" value="1"/>
</dbReference>
<evidence type="ECO:0000256" key="6">
    <source>
        <dbReference type="ARBA" id="ARBA00048336"/>
    </source>
</evidence>
<keyword evidence="11" id="KW-1185">Reference proteome</keyword>
<dbReference type="EMBL" id="JALJOV010000515">
    <property type="protein sequence ID" value="KAK9863124.1"/>
    <property type="molecule type" value="Genomic_DNA"/>
</dbReference>
<accession>A0AAW1T300</accession>
<feature type="region of interest" description="Disordered" evidence="7">
    <location>
        <begin position="281"/>
        <end position="309"/>
    </location>
</feature>
<dbReference type="PANTHER" id="PTHR23081:SF36">
    <property type="entry name" value="RNA POLYMERASE II SUBUNIT A C-TERMINAL DOMAIN PHOSPHATASE"/>
    <property type="match status" value="1"/>
</dbReference>
<dbReference type="Gene3D" id="3.40.50.10190">
    <property type="entry name" value="BRCT domain"/>
    <property type="match status" value="1"/>
</dbReference>
<dbReference type="InterPro" id="IPR004274">
    <property type="entry name" value="FCP1_dom"/>
</dbReference>
<evidence type="ECO:0000256" key="1">
    <source>
        <dbReference type="ARBA" id="ARBA00004123"/>
    </source>
</evidence>
<dbReference type="CDD" id="cd17729">
    <property type="entry name" value="BRCT_CTDP1"/>
    <property type="match status" value="1"/>
</dbReference>
<feature type="region of interest" description="Disordered" evidence="7">
    <location>
        <begin position="1"/>
        <end position="139"/>
    </location>
</feature>
<dbReference type="GO" id="GO:0005634">
    <property type="term" value="C:nucleus"/>
    <property type="evidence" value="ECO:0007669"/>
    <property type="project" value="UniProtKB-SubCell"/>
</dbReference>